<evidence type="ECO:0000313" key="7">
    <source>
        <dbReference type="EMBL" id="GMH58334.1"/>
    </source>
</evidence>
<dbReference type="PROSITE" id="PS50199">
    <property type="entry name" value="ZF_RANBP2_2"/>
    <property type="match status" value="1"/>
</dbReference>
<dbReference type="Gene3D" id="2.30.30.380">
    <property type="entry name" value="Zn-finger domain of Sec23/24"/>
    <property type="match status" value="1"/>
</dbReference>
<dbReference type="Pfam" id="PF21743">
    <property type="entry name" value="PTM_DIR17_Tudor"/>
    <property type="match status" value="1"/>
</dbReference>
<name>A0A9W6ZP90_9STRA</name>
<evidence type="ECO:0000256" key="1">
    <source>
        <dbReference type="ARBA" id="ARBA00022723"/>
    </source>
</evidence>
<dbReference type="InterPro" id="IPR001876">
    <property type="entry name" value="Znf_RanBP2"/>
</dbReference>
<dbReference type="SUPFAM" id="SSF90209">
    <property type="entry name" value="Ran binding protein zinc finger-like"/>
    <property type="match status" value="1"/>
</dbReference>
<keyword evidence="8" id="KW-1185">Reference proteome</keyword>
<dbReference type="InterPro" id="IPR047365">
    <property type="entry name" value="Tudor_AtPTM-like"/>
</dbReference>
<feature type="region of interest" description="Disordered" evidence="5">
    <location>
        <begin position="266"/>
        <end position="285"/>
    </location>
</feature>
<keyword evidence="2 4" id="KW-0863">Zinc-finger</keyword>
<dbReference type="EMBL" id="BRXZ01002260">
    <property type="protein sequence ID" value="GMH58334.1"/>
    <property type="molecule type" value="Genomic_DNA"/>
</dbReference>
<feature type="domain" description="RanBP2-type" evidence="6">
    <location>
        <begin position="321"/>
        <end position="354"/>
    </location>
</feature>
<comment type="caution">
    <text evidence="7">The sequence shown here is derived from an EMBL/GenBank/DDBJ whole genome shotgun (WGS) entry which is preliminary data.</text>
</comment>
<proteinExistence type="predicted"/>
<evidence type="ECO:0000256" key="4">
    <source>
        <dbReference type="PROSITE-ProRule" id="PRU00322"/>
    </source>
</evidence>
<dbReference type="Proteomes" id="UP001165082">
    <property type="component" value="Unassembled WGS sequence"/>
</dbReference>
<gene>
    <name evidence="7" type="ORF">TrRE_jg3237</name>
</gene>
<dbReference type="GO" id="GO:0008270">
    <property type="term" value="F:zinc ion binding"/>
    <property type="evidence" value="ECO:0007669"/>
    <property type="project" value="UniProtKB-KW"/>
</dbReference>
<feature type="region of interest" description="Disordered" evidence="5">
    <location>
        <begin position="91"/>
        <end position="112"/>
    </location>
</feature>
<dbReference type="AlphaFoldDB" id="A0A9W6ZP90"/>
<reference evidence="7" key="1">
    <citation type="submission" date="2022-07" db="EMBL/GenBank/DDBJ databases">
        <title>Genome analysis of Parmales, a sister group of diatoms, reveals the evolutionary specialization of diatoms from phago-mixotrophs to photoautotrophs.</title>
        <authorList>
            <person name="Ban H."/>
            <person name="Sato S."/>
            <person name="Yoshikawa S."/>
            <person name="Kazumasa Y."/>
            <person name="Nakamura Y."/>
            <person name="Ichinomiya M."/>
            <person name="Saitoh K."/>
            <person name="Sato N."/>
            <person name="Blanc-Mathieu R."/>
            <person name="Endo H."/>
            <person name="Kuwata A."/>
            <person name="Ogata H."/>
        </authorList>
    </citation>
    <scope>NUCLEOTIDE SEQUENCE</scope>
</reference>
<accession>A0A9W6ZP90</accession>
<keyword evidence="1" id="KW-0479">Metal-binding</keyword>
<dbReference type="PROSITE" id="PS01358">
    <property type="entry name" value="ZF_RANBP2_1"/>
    <property type="match status" value="1"/>
</dbReference>
<organism evidence="7 8">
    <name type="scientific">Triparma retinervis</name>
    <dbReference type="NCBI Taxonomy" id="2557542"/>
    <lineage>
        <taxon>Eukaryota</taxon>
        <taxon>Sar</taxon>
        <taxon>Stramenopiles</taxon>
        <taxon>Ochrophyta</taxon>
        <taxon>Bolidophyceae</taxon>
        <taxon>Parmales</taxon>
        <taxon>Triparmaceae</taxon>
        <taxon>Triparma</taxon>
    </lineage>
</organism>
<evidence type="ECO:0000259" key="6">
    <source>
        <dbReference type="PROSITE" id="PS50199"/>
    </source>
</evidence>
<evidence type="ECO:0000256" key="2">
    <source>
        <dbReference type="ARBA" id="ARBA00022771"/>
    </source>
</evidence>
<protein>
    <recommendedName>
        <fullName evidence="6">RanBP2-type domain-containing protein</fullName>
    </recommendedName>
</protein>
<evidence type="ECO:0000313" key="8">
    <source>
        <dbReference type="Proteomes" id="UP001165082"/>
    </source>
</evidence>
<keyword evidence="3" id="KW-0862">Zinc</keyword>
<sequence>MDFNSVIPISYLYAYMIKEFPPYGFFVGQVVKNRGAAADGKVHRVLYEDGDSEDLSSGEIEDLLTLNGQVQPGSISSYHEQIRLIKEREAEKAMKRQRRNSKPPKPPNSKDIYKVTAFNSTGSVVGLDPLEGPVNVKQQKSKDCRLLKFVSLSPSGEINEGTGTGGMKIKDEEDEREESVEHDARAAVLPANMGIVPSKLRNNLTVKSVANPDFGEGEVIFGEQGYYIVSFKGGRSEKGRAKDFLVVKEKGIEDWVEKERERREKEGGFYREGGKGSPNKRSKFGMPVQKREGVQIFGSPSSPDKSSAPTVDKSNGGLPKKINLNAFYWSCGKCTLQNSIKRRLCSICMSPRSASTDMSPAMRSAVEYVSSVVNRCLDTERKWDFAKYPFGLLRYVIPCKACKKENTTDGMWCKNCGEGRSKEGKEEQIEEVRKAELTELRGGGGGEK</sequence>
<dbReference type="OrthoDB" id="784962at2759"/>
<feature type="non-terminal residue" evidence="7">
    <location>
        <position position="448"/>
    </location>
</feature>
<evidence type="ECO:0000256" key="3">
    <source>
        <dbReference type="ARBA" id="ARBA00022833"/>
    </source>
</evidence>
<evidence type="ECO:0000256" key="5">
    <source>
        <dbReference type="SAM" id="MobiDB-lite"/>
    </source>
</evidence>
<dbReference type="InterPro" id="IPR036443">
    <property type="entry name" value="Znf_RanBP2_sf"/>
</dbReference>